<dbReference type="GO" id="GO:0006082">
    <property type="term" value="P:organic acid metabolic process"/>
    <property type="evidence" value="ECO:0007669"/>
    <property type="project" value="TreeGrafter"/>
</dbReference>
<dbReference type="InterPro" id="IPR050182">
    <property type="entry name" value="Cytochrome_P450_fam2"/>
</dbReference>
<dbReference type="SUPFAM" id="SSF48264">
    <property type="entry name" value="Cytochrome P450"/>
    <property type="match status" value="1"/>
</dbReference>
<dbReference type="GO" id="GO:0006805">
    <property type="term" value="P:xenobiotic metabolic process"/>
    <property type="evidence" value="ECO:0007669"/>
    <property type="project" value="TreeGrafter"/>
</dbReference>
<comment type="cofactor">
    <cofactor evidence="1">
        <name>heme</name>
        <dbReference type="ChEBI" id="CHEBI:30413"/>
    </cofactor>
</comment>
<evidence type="ECO:0000256" key="2">
    <source>
        <dbReference type="ARBA" id="ARBA00010617"/>
    </source>
</evidence>
<evidence type="ECO:0000256" key="1">
    <source>
        <dbReference type="ARBA" id="ARBA00001971"/>
    </source>
</evidence>
<feature type="chain" id="PRO_5040404231" evidence="5">
    <location>
        <begin position="33"/>
        <end position="226"/>
    </location>
</feature>
<comment type="caution">
    <text evidence="6">The sequence shown here is derived from an EMBL/GenBank/DDBJ whole genome shotgun (WGS) entry which is preliminary data.</text>
</comment>
<dbReference type="Proteomes" id="UP001153269">
    <property type="component" value="Unassembled WGS sequence"/>
</dbReference>
<reference evidence="6" key="1">
    <citation type="submission" date="2020-03" db="EMBL/GenBank/DDBJ databases">
        <authorList>
            <person name="Weist P."/>
        </authorList>
    </citation>
    <scope>NUCLEOTIDE SEQUENCE</scope>
</reference>
<dbReference type="GO" id="GO:0016712">
    <property type="term" value="F:oxidoreductase activity, acting on paired donors, with incorporation or reduction of molecular oxygen, reduced flavin or flavoprotein as one donor, and incorporation of one atom of oxygen"/>
    <property type="evidence" value="ECO:0007669"/>
    <property type="project" value="TreeGrafter"/>
</dbReference>
<gene>
    <name evidence="6" type="ORF">PLEPLA_LOCUS4974</name>
</gene>
<evidence type="ECO:0000256" key="3">
    <source>
        <dbReference type="ARBA" id="ARBA00022723"/>
    </source>
</evidence>
<keyword evidence="4" id="KW-0408">Iron</keyword>
<dbReference type="GO" id="GO:0005506">
    <property type="term" value="F:iron ion binding"/>
    <property type="evidence" value="ECO:0007669"/>
    <property type="project" value="InterPro"/>
</dbReference>
<dbReference type="InterPro" id="IPR036396">
    <property type="entry name" value="Cyt_P450_sf"/>
</dbReference>
<dbReference type="PRINTS" id="PR00463">
    <property type="entry name" value="EP450I"/>
</dbReference>
<feature type="signal peptide" evidence="5">
    <location>
        <begin position="1"/>
        <end position="32"/>
    </location>
</feature>
<comment type="similarity">
    <text evidence="2">Belongs to the cytochrome P450 family.</text>
</comment>
<dbReference type="InterPro" id="IPR001128">
    <property type="entry name" value="Cyt_P450"/>
</dbReference>
<dbReference type="Pfam" id="PF00067">
    <property type="entry name" value="p450"/>
    <property type="match status" value="1"/>
</dbReference>
<organism evidence="6 7">
    <name type="scientific">Pleuronectes platessa</name>
    <name type="common">European plaice</name>
    <dbReference type="NCBI Taxonomy" id="8262"/>
    <lineage>
        <taxon>Eukaryota</taxon>
        <taxon>Metazoa</taxon>
        <taxon>Chordata</taxon>
        <taxon>Craniata</taxon>
        <taxon>Vertebrata</taxon>
        <taxon>Euteleostomi</taxon>
        <taxon>Actinopterygii</taxon>
        <taxon>Neopterygii</taxon>
        <taxon>Teleostei</taxon>
        <taxon>Neoteleostei</taxon>
        <taxon>Acanthomorphata</taxon>
        <taxon>Carangaria</taxon>
        <taxon>Pleuronectiformes</taxon>
        <taxon>Pleuronectoidei</taxon>
        <taxon>Pleuronectidae</taxon>
        <taxon>Pleuronectes</taxon>
    </lineage>
</organism>
<keyword evidence="3" id="KW-0479">Metal-binding</keyword>
<dbReference type="PANTHER" id="PTHR24300:SF319">
    <property type="entry name" value="CYTOCHROME P450, FAMILY 2, SUBFAMILY AC, POLYPEPTIDE 1"/>
    <property type="match status" value="1"/>
</dbReference>
<keyword evidence="5" id="KW-0732">Signal</keyword>
<sequence length="226" mass="25443">MFEDLLQSSASSSLLGAIVLLLLLYLWSSSLSSPTNQRELPGPKPLPLLGNLLQVDLKELDSSLFHLSKQYGPVFTVYFGLKKVVVLAGYRTVKEALVNHAEEFGDRMITPIFHDFSKENGILFTSGDTWKEMRRFALSTLRDLGMGKRSTEGQIIEECDNLIEEFKKHKGKAFNNSRTIAYASTNIISALVFGKRFEYSDPELHTTVERSHESFYLAGTKSIQNI</sequence>
<dbReference type="EMBL" id="CADEAL010000250">
    <property type="protein sequence ID" value="CAB1417173.1"/>
    <property type="molecule type" value="Genomic_DNA"/>
</dbReference>
<dbReference type="GO" id="GO:0005737">
    <property type="term" value="C:cytoplasm"/>
    <property type="evidence" value="ECO:0007669"/>
    <property type="project" value="TreeGrafter"/>
</dbReference>
<dbReference type="Gene3D" id="1.10.630.10">
    <property type="entry name" value="Cytochrome P450"/>
    <property type="match status" value="1"/>
</dbReference>
<dbReference type="InterPro" id="IPR002401">
    <property type="entry name" value="Cyt_P450_E_grp-I"/>
</dbReference>
<dbReference type="AlphaFoldDB" id="A0A9N7TRS0"/>
<evidence type="ECO:0000256" key="4">
    <source>
        <dbReference type="ARBA" id="ARBA00023004"/>
    </source>
</evidence>
<evidence type="ECO:0000256" key="5">
    <source>
        <dbReference type="SAM" id="SignalP"/>
    </source>
</evidence>
<proteinExistence type="inferred from homology"/>
<dbReference type="PANTHER" id="PTHR24300">
    <property type="entry name" value="CYTOCHROME P450 508A4-RELATED"/>
    <property type="match status" value="1"/>
</dbReference>
<protein>
    <submittedName>
        <fullName evidence="6">Uncharacterized protein</fullName>
    </submittedName>
</protein>
<dbReference type="FunFam" id="1.10.630.10:FF:000208">
    <property type="entry name" value="Cytochrome P450, family 2, subfamily k, polypeptide 20"/>
    <property type="match status" value="1"/>
</dbReference>
<keyword evidence="7" id="KW-1185">Reference proteome</keyword>
<name>A0A9N7TRS0_PLEPL</name>
<evidence type="ECO:0000313" key="6">
    <source>
        <dbReference type="EMBL" id="CAB1417173.1"/>
    </source>
</evidence>
<accession>A0A9N7TRS0</accession>
<dbReference type="GO" id="GO:0020037">
    <property type="term" value="F:heme binding"/>
    <property type="evidence" value="ECO:0007669"/>
    <property type="project" value="InterPro"/>
</dbReference>
<evidence type="ECO:0000313" key="7">
    <source>
        <dbReference type="Proteomes" id="UP001153269"/>
    </source>
</evidence>